<dbReference type="Proteomes" id="UP001197741">
    <property type="component" value="Unassembled WGS sequence"/>
</dbReference>
<dbReference type="Proteomes" id="UP000095673">
    <property type="component" value="Unassembled WGS sequence"/>
</dbReference>
<dbReference type="Gene3D" id="1.10.260.40">
    <property type="entry name" value="lambda repressor-like DNA-binding domains"/>
    <property type="match status" value="1"/>
</dbReference>
<dbReference type="EMBL" id="JAJCJQ010000005">
    <property type="protein sequence ID" value="MCB6960337.1"/>
    <property type="molecule type" value="Genomic_DNA"/>
</dbReference>
<proteinExistence type="predicted"/>
<gene>
    <name evidence="2" type="ORF">ERS852580_00069</name>
    <name evidence="3" type="ORF">LIZ82_05445</name>
</gene>
<dbReference type="SMART" id="SM00530">
    <property type="entry name" value="HTH_XRE"/>
    <property type="match status" value="1"/>
</dbReference>
<dbReference type="EMBL" id="CYXM01000001">
    <property type="protein sequence ID" value="CUM69221.1"/>
    <property type="molecule type" value="Genomic_DNA"/>
</dbReference>
<dbReference type="SUPFAM" id="SSF47413">
    <property type="entry name" value="lambda repressor-like DNA-binding domains"/>
    <property type="match status" value="1"/>
</dbReference>
<evidence type="ECO:0000313" key="3">
    <source>
        <dbReference type="EMBL" id="MCB6960337.1"/>
    </source>
</evidence>
<dbReference type="AlphaFoldDB" id="A0A173QUE9"/>
<evidence type="ECO:0000313" key="2">
    <source>
        <dbReference type="EMBL" id="CUM69221.1"/>
    </source>
</evidence>
<accession>A0A173QUE9</accession>
<dbReference type="GO" id="GO:0003677">
    <property type="term" value="F:DNA binding"/>
    <property type="evidence" value="ECO:0007669"/>
    <property type="project" value="InterPro"/>
</dbReference>
<sequence length="153" mass="17721">MNYPVLDLKATGERINQLRKDNNLRVIDVAEYMGFESTQAVYKWQRGESLPTVDNLYALSRLLHTSVDDILIGEKERDDEPSLSFCFYIFLWFSCPYESPFYILNSLICGRNRCVINHYGKTVNGCFLDIDGVLNSSKIIDRNFDYPELVISK</sequence>
<dbReference type="InterPro" id="IPR010982">
    <property type="entry name" value="Lambda_DNA-bd_dom_sf"/>
</dbReference>
<dbReference type="Pfam" id="PF01381">
    <property type="entry name" value="HTH_3"/>
    <property type="match status" value="1"/>
</dbReference>
<dbReference type="RefSeq" id="WP_070104271.1">
    <property type="nucleotide sequence ID" value="NZ_CYXM01000001.1"/>
</dbReference>
<evidence type="ECO:0000259" key="1">
    <source>
        <dbReference type="PROSITE" id="PS50943"/>
    </source>
</evidence>
<dbReference type="InterPro" id="IPR001387">
    <property type="entry name" value="Cro/C1-type_HTH"/>
</dbReference>
<dbReference type="PROSITE" id="PS50943">
    <property type="entry name" value="HTH_CROC1"/>
    <property type="match status" value="1"/>
</dbReference>
<reference evidence="2 4" key="1">
    <citation type="submission" date="2015-09" db="EMBL/GenBank/DDBJ databases">
        <authorList>
            <consortium name="Pathogen Informatics"/>
        </authorList>
    </citation>
    <scope>NUCLEOTIDE SEQUENCE [LARGE SCALE GENOMIC DNA]</scope>
    <source>
        <strain evidence="2 4">2789STDY5834968</strain>
    </source>
</reference>
<dbReference type="CDD" id="cd00093">
    <property type="entry name" value="HTH_XRE"/>
    <property type="match status" value="1"/>
</dbReference>
<feature type="domain" description="HTH cro/C1-type" evidence="1">
    <location>
        <begin position="15"/>
        <end position="70"/>
    </location>
</feature>
<reference evidence="3" key="2">
    <citation type="submission" date="2021-10" db="EMBL/GenBank/DDBJ databases">
        <title>Collection of gut derived symbiotic bacterial strains cultured from healthy donors.</title>
        <authorList>
            <person name="Lin H."/>
            <person name="Littmann E."/>
            <person name="Kohout C."/>
            <person name="Pamer E.G."/>
        </authorList>
    </citation>
    <scope>NUCLEOTIDE SEQUENCE</scope>
    <source>
        <strain evidence="3">DFI.7.28A</strain>
    </source>
</reference>
<name>A0A173QUE9_9FIRM</name>
<evidence type="ECO:0000313" key="4">
    <source>
        <dbReference type="Proteomes" id="UP000095673"/>
    </source>
</evidence>
<organism evidence="2 4">
    <name type="scientific">Agathobacter rectalis</name>
    <dbReference type="NCBI Taxonomy" id="39491"/>
    <lineage>
        <taxon>Bacteria</taxon>
        <taxon>Bacillati</taxon>
        <taxon>Bacillota</taxon>
        <taxon>Clostridia</taxon>
        <taxon>Lachnospirales</taxon>
        <taxon>Lachnospiraceae</taxon>
        <taxon>Agathobacter</taxon>
    </lineage>
</organism>
<dbReference type="OrthoDB" id="2044565at2"/>
<protein>
    <submittedName>
        <fullName evidence="3">Helix-turn-helix domain-containing protein</fullName>
    </submittedName>
    <submittedName>
        <fullName evidence="2">Transcriptional repressor DicA</fullName>
    </submittedName>
</protein>